<accession>A0ABQ6JDY7</accession>
<name>A0ABQ6JDY7_9ACTN</name>
<reference evidence="3" key="1">
    <citation type="journal article" date="2019" name="Int. J. Syst. Evol. Microbiol.">
        <title>The Global Catalogue of Microorganisms (GCM) 10K type strain sequencing project: providing services to taxonomists for standard genome sequencing and annotation.</title>
        <authorList>
            <consortium name="The Broad Institute Genomics Platform"/>
            <consortium name="The Broad Institute Genome Sequencing Center for Infectious Disease"/>
            <person name="Wu L."/>
            <person name="Ma J."/>
        </authorList>
    </citation>
    <scope>NUCLEOTIDE SEQUENCE [LARGE SCALE GENOMIC DNA]</scope>
    <source>
        <strain evidence="3">NBRC 108730</strain>
    </source>
</reference>
<evidence type="ECO:0000256" key="1">
    <source>
        <dbReference type="SAM" id="MobiDB-lite"/>
    </source>
</evidence>
<comment type="caution">
    <text evidence="2">The sequence shown here is derived from an EMBL/GenBank/DDBJ whole genome shotgun (WGS) entry which is preliminary data.</text>
</comment>
<sequence length="79" mass="8872">MVNQSGMRLLVSALQHKGSDYRAMVDRVRGECPRLEDVVFIGTDSWTQARRARRARRPPPAGRAAGDALARRPDQHPVH</sequence>
<protein>
    <submittedName>
        <fullName evidence="2">Uncharacterized protein</fullName>
    </submittedName>
</protein>
<organism evidence="2 3">
    <name type="scientific">Angustibacter aerolatus</name>
    <dbReference type="NCBI Taxonomy" id="1162965"/>
    <lineage>
        <taxon>Bacteria</taxon>
        <taxon>Bacillati</taxon>
        <taxon>Actinomycetota</taxon>
        <taxon>Actinomycetes</taxon>
        <taxon>Kineosporiales</taxon>
        <taxon>Kineosporiaceae</taxon>
    </lineage>
</organism>
<keyword evidence="3" id="KW-1185">Reference proteome</keyword>
<gene>
    <name evidence="2" type="ORF">GCM10025868_16500</name>
</gene>
<dbReference type="EMBL" id="BSUZ01000001">
    <property type="protein sequence ID" value="GMA86400.1"/>
    <property type="molecule type" value="Genomic_DNA"/>
</dbReference>
<evidence type="ECO:0000313" key="3">
    <source>
        <dbReference type="Proteomes" id="UP001157017"/>
    </source>
</evidence>
<proteinExistence type="predicted"/>
<dbReference type="Gene3D" id="3.40.50.980">
    <property type="match status" value="1"/>
</dbReference>
<feature type="compositionally biased region" description="Basic and acidic residues" evidence="1">
    <location>
        <begin position="69"/>
        <end position="79"/>
    </location>
</feature>
<feature type="region of interest" description="Disordered" evidence="1">
    <location>
        <begin position="48"/>
        <end position="79"/>
    </location>
</feature>
<dbReference type="Proteomes" id="UP001157017">
    <property type="component" value="Unassembled WGS sequence"/>
</dbReference>
<evidence type="ECO:0000313" key="2">
    <source>
        <dbReference type="EMBL" id="GMA86400.1"/>
    </source>
</evidence>